<evidence type="ECO:0000256" key="3">
    <source>
        <dbReference type="ARBA" id="ARBA00011881"/>
    </source>
</evidence>
<accession>A0ABN1MRD8</accession>
<dbReference type="Pfam" id="PF08282">
    <property type="entry name" value="Hydrolase_3"/>
    <property type="match status" value="1"/>
</dbReference>
<dbReference type="SFLD" id="SFLDS00003">
    <property type="entry name" value="Haloacid_Dehalogenase"/>
    <property type="match status" value="1"/>
</dbReference>
<dbReference type="InterPro" id="IPR023214">
    <property type="entry name" value="HAD_sf"/>
</dbReference>
<dbReference type="SFLD" id="SFLDG01136">
    <property type="entry name" value="C1.6:_Phosphoserine_Phosphatas"/>
    <property type="match status" value="1"/>
</dbReference>
<dbReference type="PANTHER" id="PTHR21485:SF3">
    <property type="entry name" value="N-ACYLNEURAMINATE CYTIDYLYLTRANSFERASE"/>
    <property type="match status" value="1"/>
</dbReference>
<comment type="similarity">
    <text evidence="2">Belongs to the KdsC family.</text>
</comment>
<dbReference type="Gene3D" id="3.40.50.1000">
    <property type="entry name" value="HAD superfamily/HAD-like"/>
    <property type="match status" value="1"/>
</dbReference>
<dbReference type="InterPro" id="IPR036412">
    <property type="entry name" value="HAD-like_sf"/>
</dbReference>
<dbReference type="NCBIfam" id="TIGR01670">
    <property type="entry name" value="KdsC-phosphatas"/>
    <property type="match status" value="1"/>
</dbReference>
<protein>
    <recommendedName>
        <fullName evidence="9">3-deoxy-D-manno-octulosonate 8-phosphate phosphatase KdsC</fullName>
    </recommendedName>
</protein>
<evidence type="ECO:0000256" key="5">
    <source>
        <dbReference type="ARBA" id="ARBA00022801"/>
    </source>
</evidence>
<evidence type="ECO:0008006" key="9">
    <source>
        <dbReference type="Google" id="ProtNLM"/>
    </source>
</evidence>
<comment type="caution">
    <text evidence="7">The sequence shown here is derived from an EMBL/GenBank/DDBJ whole genome shotgun (WGS) entry which is preliminary data.</text>
</comment>
<keyword evidence="8" id="KW-1185">Reference proteome</keyword>
<dbReference type="SUPFAM" id="SSF56784">
    <property type="entry name" value="HAD-like"/>
    <property type="match status" value="1"/>
</dbReference>
<proteinExistence type="inferred from homology"/>
<comment type="subunit">
    <text evidence="3">Homotetramer.</text>
</comment>
<keyword evidence="6" id="KW-0460">Magnesium</keyword>
<keyword evidence="5" id="KW-0378">Hydrolase</keyword>
<dbReference type="EMBL" id="BAAAFH010000011">
    <property type="protein sequence ID" value="GAA0875509.1"/>
    <property type="molecule type" value="Genomic_DNA"/>
</dbReference>
<keyword evidence="4" id="KW-0479">Metal-binding</keyword>
<gene>
    <name evidence="7" type="ORF">GCM10009118_19180</name>
</gene>
<evidence type="ECO:0000313" key="7">
    <source>
        <dbReference type="EMBL" id="GAA0875509.1"/>
    </source>
</evidence>
<dbReference type="RefSeq" id="WP_343787071.1">
    <property type="nucleotide sequence ID" value="NZ_BAAAFH010000011.1"/>
</dbReference>
<evidence type="ECO:0000256" key="4">
    <source>
        <dbReference type="ARBA" id="ARBA00022723"/>
    </source>
</evidence>
<reference evidence="7 8" key="1">
    <citation type="journal article" date="2019" name="Int. J. Syst. Evol. Microbiol.">
        <title>The Global Catalogue of Microorganisms (GCM) 10K type strain sequencing project: providing services to taxonomists for standard genome sequencing and annotation.</title>
        <authorList>
            <consortium name="The Broad Institute Genomics Platform"/>
            <consortium name="The Broad Institute Genome Sequencing Center for Infectious Disease"/>
            <person name="Wu L."/>
            <person name="Ma J."/>
        </authorList>
    </citation>
    <scope>NUCLEOTIDE SEQUENCE [LARGE SCALE GENOMIC DNA]</scope>
    <source>
        <strain evidence="7 8">JCM 16083</strain>
    </source>
</reference>
<name>A0ABN1MRD8_9FLAO</name>
<evidence type="ECO:0000256" key="6">
    <source>
        <dbReference type="ARBA" id="ARBA00022842"/>
    </source>
</evidence>
<dbReference type="InterPro" id="IPR010023">
    <property type="entry name" value="KdsC_fam"/>
</dbReference>
<dbReference type="Proteomes" id="UP001501126">
    <property type="component" value="Unassembled WGS sequence"/>
</dbReference>
<organism evidence="7 8">
    <name type="scientific">Wandonia haliotis</name>
    <dbReference type="NCBI Taxonomy" id="574963"/>
    <lineage>
        <taxon>Bacteria</taxon>
        <taxon>Pseudomonadati</taxon>
        <taxon>Bacteroidota</taxon>
        <taxon>Flavobacteriia</taxon>
        <taxon>Flavobacteriales</taxon>
        <taxon>Crocinitomicaceae</taxon>
        <taxon>Wandonia</taxon>
    </lineage>
</organism>
<dbReference type="SFLD" id="SFLDG01138">
    <property type="entry name" value="C1.6.2:_Deoxy-d-mannose-octulo"/>
    <property type="match status" value="1"/>
</dbReference>
<sequence length="221" mass="24971">MTLFDRIRFLIVQSGRKEADFCEQFGVQSIADLPLVRLKEICELLGISESQLLYHPSERKAFPKDIKLLILDVDGVMTDGGMYFSDSGEQLKKFNTKDGMGIIHLTRSGFQVGIISSGFKGEMVRHRAEMLKIQHFYLGRGQKLDILKEWCEKLNIRLHQVAMIGDDVNDLQVMQSIGYTAAPADAVPAVLQQVDCILRNKGGNGCVREFIDEVMKIQVEY</sequence>
<comment type="cofactor">
    <cofactor evidence="1">
        <name>Mg(2+)</name>
        <dbReference type="ChEBI" id="CHEBI:18420"/>
    </cofactor>
</comment>
<dbReference type="InterPro" id="IPR006549">
    <property type="entry name" value="HAD-SF_hydro_IIIA"/>
</dbReference>
<evidence type="ECO:0000256" key="2">
    <source>
        <dbReference type="ARBA" id="ARBA00005893"/>
    </source>
</evidence>
<dbReference type="PANTHER" id="PTHR21485">
    <property type="entry name" value="HAD SUPERFAMILY MEMBERS CMAS AND KDSC"/>
    <property type="match status" value="1"/>
</dbReference>
<evidence type="ECO:0000256" key="1">
    <source>
        <dbReference type="ARBA" id="ARBA00001946"/>
    </source>
</evidence>
<evidence type="ECO:0000313" key="8">
    <source>
        <dbReference type="Proteomes" id="UP001501126"/>
    </source>
</evidence>
<dbReference type="InterPro" id="IPR050793">
    <property type="entry name" value="CMP-NeuNAc_synthase"/>
</dbReference>
<dbReference type="NCBIfam" id="TIGR01662">
    <property type="entry name" value="HAD-SF-IIIA"/>
    <property type="match status" value="1"/>
</dbReference>